<dbReference type="EMBL" id="MU157833">
    <property type="protein sequence ID" value="KAF9532050.1"/>
    <property type="molecule type" value="Genomic_DNA"/>
</dbReference>
<dbReference type="PANTHER" id="PTHR22977">
    <property type="entry name" value="COX ASSEMBLY MITOCHONDRIAL PROTEIN"/>
    <property type="match status" value="1"/>
</dbReference>
<keyword evidence="3" id="KW-0496">Mitochondrion</keyword>
<evidence type="ECO:0000256" key="3">
    <source>
        <dbReference type="RuleBase" id="RU364104"/>
    </source>
</evidence>
<evidence type="ECO:0000256" key="1">
    <source>
        <dbReference type="ARBA" id="ARBA00007347"/>
    </source>
</evidence>
<comment type="caution">
    <text evidence="4">The sequence shown here is derived from an EMBL/GenBank/DDBJ whole genome shotgun (WGS) entry which is preliminary data.</text>
</comment>
<proteinExistence type="inferred from homology"/>
<dbReference type="PANTHER" id="PTHR22977:SF5">
    <property type="entry name" value="COX ASSEMBLY MITOCHONDRIAL PROTEIN HOMOLOG"/>
    <property type="match status" value="1"/>
</dbReference>
<dbReference type="Pfam" id="PF08583">
    <property type="entry name" value="Cmc1"/>
    <property type="match status" value="1"/>
</dbReference>
<evidence type="ECO:0000256" key="2">
    <source>
        <dbReference type="ARBA" id="ARBA00023157"/>
    </source>
</evidence>
<dbReference type="OrthoDB" id="6224010at2759"/>
<comment type="subcellular location">
    <subcellularLocation>
        <location evidence="3">Mitochondrion inner membrane</location>
    </subcellularLocation>
</comment>
<gene>
    <name evidence="4" type="ORF">CPB83DRAFT_848264</name>
</gene>
<accession>A0A9P6EMW1</accession>
<reference evidence="4" key="1">
    <citation type="submission" date="2020-11" db="EMBL/GenBank/DDBJ databases">
        <authorList>
            <consortium name="DOE Joint Genome Institute"/>
            <person name="Ahrendt S."/>
            <person name="Riley R."/>
            <person name="Andreopoulos W."/>
            <person name="Labutti K."/>
            <person name="Pangilinan J."/>
            <person name="Ruiz-Duenas F.J."/>
            <person name="Barrasa J.M."/>
            <person name="Sanchez-Garcia M."/>
            <person name="Camarero S."/>
            <person name="Miyauchi S."/>
            <person name="Serrano A."/>
            <person name="Linde D."/>
            <person name="Babiker R."/>
            <person name="Drula E."/>
            <person name="Ayuso-Fernandez I."/>
            <person name="Pacheco R."/>
            <person name="Padilla G."/>
            <person name="Ferreira P."/>
            <person name="Barriuso J."/>
            <person name="Kellner H."/>
            <person name="Castanera R."/>
            <person name="Alfaro M."/>
            <person name="Ramirez L."/>
            <person name="Pisabarro A.G."/>
            <person name="Kuo A."/>
            <person name="Tritt A."/>
            <person name="Lipzen A."/>
            <person name="He G."/>
            <person name="Yan M."/>
            <person name="Ng V."/>
            <person name="Cullen D."/>
            <person name="Martin F."/>
            <person name="Rosso M.-N."/>
            <person name="Henrissat B."/>
            <person name="Hibbett D."/>
            <person name="Martinez A.T."/>
            <person name="Grigoriev I.V."/>
        </authorList>
    </citation>
    <scope>NUCLEOTIDE SEQUENCE</scope>
    <source>
        <strain evidence="4">CBS 506.95</strain>
    </source>
</reference>
<organism evidence="4 5">
    <name type="scientific">Crepidotus variabilis</name>
    <dbReference type="NCBI Taxonomy" id="179855"/>
    <lineage>
        <taxon>Eukaryota</taxon>
        <taxon>Fungi</taxon>
        <taxon>Dikarya</taxon>
        <taxon>Basidiomycota</taxon>
        <taxon>Agaricomycotina</taxon>
        <taxon>Agaricomycetes</taxon>
        <taxon>Agaricomycetidae</taxon>
        <taxon>Agaricales</taxon>
        <taxon>Agaricineae</taxon>
        <taxon>Crepidotaceae</taxon>
        <taxon>Crepidotus</taxon>
    </lineage>
</organism>
<evidence type="ECO:0000313" key="5">
    <source>
        <dbReference type="Proteomes" id="UP000807306"/>
    </source>
</evidence>
<comment type="function">
    <text evidence="3">Required for mitochondrial cytochrome c oxidase (COX) assembly and respiration.</text>
</comment>
<keyword evidence="3" id="KW-0999">Mitochondrion inner membrane</keyword>
<name>A0A9P6EMW1_9AGAR</name>
<keyword evidence="2" id="KW-1015">Disulfide bond</keyword>
<dbReference type="Proteomes" id="UP000807306">
    <property type="component" value="Unassembled WGS sequence"/>
</dbReference>
<keyword evidence="3" id="KW-0472">Membrane</keyword>
<protein>
    <recommendedName>
        <fullName evidence="3">COX assembly mitochondrial protein</fullName>
    </recommendedName>
</protein>
<comment type="similarity">
    <text evidence="1 3">Belongs to the CMC family.</text>
</comment>
<sequence length="127" mass="14602">MTSDSRRLGHCLPHRPSATRVNTRTVSGNLQLELRPLRLKNMNALSRREEDTLLKATKKYAMKECDSVLKEFAACASGRTVSVAWACRDHLKVVQQCMVQFTAPEPMEQVRQEYIRLRNIQERSNIS</sequence>
<dbReference type="InterPro" id="IPR013892">
    <property type="entry name" value="Cyt_c_biogenesis_Cmc1-like"/>
</dbReference>
<keyword evidence="3" id="KW-0143">Chaperone</keyword>
<dbReference type="AlphaFoldDB" id="A0A9P6EMW1"/>
<keyword evidence="5" id="KW-1185">Reference proteome</keyword>
<dbReference type="GO" id="GO:0005743">
    <property type="term" value="C:mitochondrial inner membrane"/>
    <property type="evidence" value="ECO:0007669"/>
    <property type="project" value="UniProtKB-SubCell"/>
</dbReference>
<evidence type="ECO:0000313" key="4">
    <source>
        <dbReference type="EMBL" id="KAF9532050.1"/>
    </source>
</evidence>